<dbReference type="EMBL" id="JAUHHV010000006">
    <property type="protein sequence ID" value="KAK1420318.1"/>
    <property type="molecule type" value="Genomic_DNA"/>
</dbReference>
<protein>
    <recommendedName>
        <fullName evidence="5">Protein kinase domain-containing protein</fullName>
    </recommendedName>
</protein>
<name>A0AAD8NTC1_TARER</name>
<comment type="subcellular location">
    <subcellularLocation>
        <location evidence="1">Membrane</location>
        <topology evidence="1">Single-pass membrane protein</topology>
    </subcellularLocation>
</comment>
<evidence type="ECO:0000313" key="7">
    <source>
        <dbReference type="Proteomes" id="UP001229421"/>
    </source>
</evidence>
<dbReference type="GO" id="GO:0016020">
    <property type="term" value="C:membrane"/>
    <property type="evidence" value="ECO:0007669"/>
    <property type="project" value="UniProtKB-SubCell"/>
</dbReference>
<evidence type="ECO:0000313" key="6">
    <source>
        <dbReference type="EMBL" id="KAK1420318.1"/>
    </source>
</evidence>
<comment type="caution">
    <text evidence="6">The sequence shown here is derived from an EMBL/GenBank/DDBJ whole genome shotgun (WGS) entry which is preliminary data.</text>
</comment>
<proteinExistence type="predicted"/>
<gene>
    <name evidence="6" type="ORF">QVD17_21822</name>
</gene>
<keyword evidence="3" id="KW-0812">Transmembrane</keyword>
<accession>A0AAD8NTC1</accession>
<dbReference type="InterPro" id="IPR025287">
    <property type="entry name" value="WAK_GUB"/>
</dbReference>
<sequence>MLPKLLMLVAKFVTSLLIVRIRESEASLAKPGCQESCGNITIPYPFGIGTGCYLHESFEVFCRGSSQGQVPIWFTNTKNFPILEFSTDLLRVIHESARSCAYKSISTGDVLNLDQYFSFSQHHNLYVAVGCNILGLFRLDPWVMIICESFCNETLIPDHIGPANNCTGFNGCCQLNIPENLTLSDPIISYKKNSSLCAHAFVSEYNASIFYDHQQLQLPVALSWVVAHTTCHQANKTGDSLCGRNSYCVDATNGLVGYNCRCRQGYKGNPYLPNGCQDVNKYCPKQSNHYCEEGEACVQTYGTYKCISLHHNKLNVPVIVAVISGVSAFGAIGYWTYMKLDRIRKTKIKHKFFKKNGGHLLMQKISANKVCVTTIRMYAVEDIEKATGHFSRSRFLGKGGQGTVYKGLFPDGTVAAIKKLNVVNADQSTSLSASGEGLVPRFKFLVKHDRFVEILDKEVVQEAMMDDLYLVAKLAKRCMKTNSKKRPSMKEVVTDLDKLRIVPLELILTGAL</sequence>
<evidence type="ECO:0000259" key="5">
    <source>
        <dbReference type="PROSITE" id="PS50011"/>
    </source>
</evidence>
<dbReference type="Gene3D" id="3.30.200.20">
    <property type="entry name" value="Phosphorylase Kinase, domain 1"/>
    <property type="match status" value="1"/>
</dbReference>
<evidence type="ECO:0000256" key="1">
    <source>
        <dbReference type="ARBA" id="ARBA00004167"/>
    </source>
</evidence>
<dbReference type="GO" id="GO:0030247">
    <property type="term" value="F:polysaccharide binding"/>
    <property type="evidence" value="ECO:0007669"/>
    <property type="project" value="InterPro"/>
</dbReference>
<dbReference type="GO" id="GO:0004672">
    <property type="term" value="F:protein kinase activity"/>
    <property type="evidence" value="ECO:0007669"/>
    <property type="project" value="InterPro"/>
</dbReference>
<feature type="domain" description="Protein kinase" evidence="5">
    <location>
        <begin position="390"/>
        <end position="512"/>
    </location>
</feature>
<organism evidence="6 7">
    <name type="scientific">Tagetes erecta</name>
    <name type="common">African marigold</name>
    <dbReference type="NCBI Taxonomy" id="13708"/>
    <lineage>
        <taxon>Eukaryota</taxon>
        <taxon>Viridiplantae</taxon>
        <taxon>Streptophyta</taxon>
        <taxon>Embryophyta</taxon>
        <taxon>Tracheophyta</taxon>
        <taxon>Spermatophyta</taxon>
        <taxon>Magnoliopsida</taxon>
        <taxon>eudicotyledons</taxon>
        <taxon>Gunneridae</taxon>
        <taxon>Pentapetalae</taxon>
        <taxon>asterids</taxon>
        <taxon>campanulids</taxon>
        <taxon>Asterales</taxon>
        <taxon>Asteraceae</taxon>
        <taxon>Asteroideae</taxon>
        <taxon>Heliantheae alliance</taxon>
        <taxon>Tageteae</taxon>
        <taxon>Tagetes</taxon>
    </lineage>
</organism>
<dbReference type="GO" id="GO:0005524">
    <property type="term" value="F:ATP binding"/>
    <property type="evidence" value="ECO:0007669"/>
    <property type="project" value="InterPro"/>
</dbReference>
<feature type="transmembrane region" description="Helical" evidence="3">
    <location>
        <begin position="314"/>
        <end position="337"/>
    </location>
</feature>
<dbReference type="PROSITE" id="PS50011">
    <property type="entry name" value="PROTEIN_KINASE_DOM"/>
    <property type="match status" value="1"/>
</dbReference>
<keyword evidence="3" id="KW-1133">Transmembrane helix</keyword>
<feature type="chain" id="PRO_5041944890" description="Protein kinase domain-containing protein" evidence="4">
    <location>
        <begin position="27"/>
        <end position="512"/>
    </location>
</feature>
<dbReference type="AlphaFoldDB" id="A0AAD8NTC1"/>
<evidence type="ECO:0000256" key="3">
    <source>
        <dbReference type="SAM" id="Phobius"/>
    </source>
</evidence>
<dbReference type="PANTHER" id="PTHR33491">
    <property type="entry name" value="OSJNBA0016N04.9 PROTEIN"/>
    <property type="match status" value="1"/>
</dbReference>
<feature type="signal peptide" evidence="4">
    <location>
        <begin position="1"/>
        <end position="26"/>
    </location>
</feature>
<dbReference type="Pfam" id="PF13947">
    <property type="entry name" value="GUB_WAK_bind"/>
    <property type="match status" value="1"/>
</dbReference>
<dbReference type="InterPro" id="IPR011009">
    <property type="entry name" value="Kinase-like_dom_sf"/>
</dbReference>
<evidence type="ECO:0000256" key="2">
    <source>
        <dbReference type="ARBA" id="ARBA00022729"/>
    </source>
</evidence>
<dbReference type="Proteomes" id="UP001229421">
    <property type="component" value="Unassembled WGS sequence"/>
</dbReference>
<dbReference type="Gene3D" id="2.90.20.10">
    <property type="entry name" value="Plasmodium vivax P25 domain"/>
    <property type="match status" value="1"/>
</dbReference>
<reference evidence="6" key="1">
    <citation type="journal article" date="2023" name="bioRxiv">
        <title>Improved chromosome-level genome assembly for marigold (Tagetes erecta).</title>
        <authorList>
            <person name="Jiang F."/>
            <person name="Yuan L."/>
            <person name="Wang S."/>
            <person name="Wang H."/>
            <person name="Xu D."/>
            <person name="Wang A."/>
            <person name="Fan W."/>
        </authorList>
    </citation>
    <scope>NUCLEOTIDE SEQUENCE</scope>
    <source>
        <strain evidence="6">WSJ</strain>
        <tissue evidence="6">Leaf</tissue>
    </source>
</reference>
<keyword evidence="2 4" id="KW-0732">Signal</keyword>
<keyword evidence="7" id="KW-1185">Reference proteome</keyword>
<evidence type="ECO:0000256" key="4">
    <source>
        <dbReference type="SAM" id="SignalP"/>
    </source>
</evidence>
<keyword evidence="3" id="KW-0472">Membrane</keyword>
<dbReference type="Gene3D" id="1.10.510.10">
    <property type="entry name" value="Transferase(Phosphotransferase) domain 1"/>
    <property type="match status" value="1"/>
</dbReference>
<dbReference type="InterPro" id="IPR000719">
    <property type="entry name" value="Prot_kinase_dom"/>
</dbReference>
<dbReference type="SUPFAM" id="SSF56112">
    <property type="entry name" value="Protein kinase-like (PK-like)"/>
    <property type="match status" value="1"/>
</dbReference>